<dbReference type="EMBL" id="GL448549">
    <property type="protein sequence ID" value="EFN84312.1"/>
    <property type="molecule type" value="Genomic_DNA"/>
</dbReference>
<reference evidence="2 3" key="1">
    <citation type="journal article" date="2010" name="Science">
        <title>Genomic comparison of the ants Camponotus floridanus and Harpegnathos saltator.</title>
        <authorList>
            <person name="Bonasio R."/>
            <person name="Zhang G."/>
            <person name="Ye C."/>
            <person name="Mutti N.S."/>
            <person name="Fang X."/>
            <person name="Qin N."/>
            <person name="Donahue G."/>
            <person name="Yang P."/>
            <person name="Li Q."/>
            <person name="Li C."/>
            <person name="Zhang P."/>
            <person name="Huang Z."/>
            <person name="Berger S.L."/>
            <person name="Reinberg D."/>
            <person name="Wang J."/>
            <person name="Liebig J."/>
        </authorList>
    </citation>
    <scope>NUCLEOTIDE SEQUENCE [LARGE SCALE GENOMIC DNA]</scope>
    <source>
        <strain evidence="2 3">R22 G/1</strain>
    </source>
</reference>
<evidence type="ECO:0000313" key="3">
    <source>
        <dbReference type="Proteomes" id="UP000008237"/>
    </source>
</evidence>
<accession>E2BJ15</accession>
<dbReference type="AlphaFoldDB" id="E2BJ15"/>
<dbReference type="OrthoDB" id="7698091at2759"/>
<keyword evidence="3" id="KW-1185">Reference proteome</keyword>
<sequence length="103" mass="12303">MLESPIDTTKISEQNNNMEQEDENIQTEIETEIESTQPLTLSNSKTIPEFEKKLEKLEKHLFQSKKSKKEMMKQLWDMKIKLKRLQQEVLSMNPLDYYRVNTP</sequence>
<proteinExistence type="predicted"/>
<protein>
    <submittedName>
        <fullName evidence="2">Uncharacterized protein</fullName>
    </submittedName>
</protein>
<feature type="compositionally biased region" description="Polar residues" evidence="1">
    <location>
        <begin position="1"/>
        <end position="12"/>
    </location>
</feature>
<gene>
    <name evidence="2" type="ORF">EAI_12378</name>
</gene>
<evidence type="ECO:0000313" key="2">
    <source>
        <dbReference type="EMBL" id="EFN84312.1"/>
    </source>
</evidence>
<dbReference type="InParanoid" id="E2BJ15"/>
<name>E2BJ15_HARSA</name>
<evidence type="ECO:0000256" key="1">
    <source>
        <dbReference type="SAM" id="MobiDB-lite"/>
    </source>
</evidence>
<dbReference type="Proteomes" id="UP000008237">
    <property type="component" value="Unassembled WGS sequence"/>
</dbReference>
<organism evidence="3">
    <name type="scientific">Harpegnathos saltator</name>
    <name type="common">Jerdon's jumping ant</name>
    <dbReference type="NCBI Taxonomy" id="610380"/>
    <lineage>
        <taxon>Eukaryota</taxon>
        <taxon>Metazoa</taxon>
        <taxon>Ecdysozoa</taxon>
        <taxon>Arthropoda</taxon>
        <taxon>Hexapoda</taxon>
        <taxon>Insecta</taxon>
        <taxon>Pterygota</taxon>
        <taxon>Neoptera</taxon>
        <taxon>Endopterygota</taxon>
        <taxon>Hymenoptera</taxon>
        <taxon>Apocrita</taxon>
        <taxon>Aculeata</taxon>
        <taxon>Formicoidea</taxon>
        <taxon>Formicidae</taxon>
        <taxon>Ponerinae</taxon>
        <taxon>Ponerini</taxon>
        <taxon>Harpegnathos</taxon>
    </lineage>
</organism>
<feature type="region of interest" description="Disordered" evidence="1">
    <location>
        <begin position="1"/>
        <end position="24"/>
    </location>
</feature>